<dbReference type="Proteomes" id="UP000005952">
    <property type="component" value="Chromosome"/>
</dbReference>
<evidence type="ECO:0000313" key="1">
    <source>
        <dbReference type="EMBL" id="AGK57566.1"/>
    </source>
</evidence>
<dbReference type="AlphaFoldDB" id="N0BAN1"/>
<protein>
    <submittedName>
        <fullName evidence="1">Uncharacterized protein</fullName>
    </submittedName>
</protein>
<proteinExistence type="predicted"/>
<dbReference type="HOGENOM" id="CLU_2770311_0_0_5"/>
<keyword evidence="2" id="KW-1185">Reference proteome</keyword>
<name>N0BAN1_9HYPH</name>
<dbReference type="EMBL" id="CP005587">
    <property type="protein sequence ID" value="AGK57566.1"/>
    <property type="molecule type" value="Genomic_DNA"/>
</dbReference>
<sequence>MFVHAGPAGMAAPVSLSRQTRPLKVARTMPKVLLRCNSGATSLSYQKKAAYAGIPRRPLESAWPKGRKK</sequence>
<organism evidence="1 2">
    <name type="scientific">Hyphomicrobium denitrificans 1NES1</name>
    <dbReference type="NCBI Taxonomy" id="670307"/>
    <lineage>
        <taxon>Bacteria</taxon>
        <taxon>Pseudomonadati</taxon>
        <taxon>Pseudomonadota</taxon>
        <taxon>Alphaproteobacteria</taxon>
        <taxon>Hyphomicrobiales</taxon>
        <taxon>Hyphomicrobiaceae</taxon>
        <taxon>Hyphomicrobium</taxon>
    </lineage>
</organism>
<evidence type="ECO:0000313" key="2">
    <source>
        <dbReference type="Proteomes" id="UP000005952"/>
    </source>
</evidence>
<accession>N0BAN1</accession>
<gene>
    <name evidence="1" type="ORF">HYPDE_29453</name>
</gene>
<reference evidence="1 2" key="1">
    <citation type="journal article" date="2013" name="Genome Announc.">
        <title>Genome sequences for three denitrifying bacterial strains isolated from a uranium- and nitrate-contaminated subsurface environment.</title>
        <authorList>
            <person name="Venkatramanan R."/>
            <person name="Prakash O."/>
            <person name="Woyke T."/>
            <person name="Chain P."/>
            <person name="Goodwin L.A."/>
            <person name="Watson D."/>
            <person name="Brooks S."/>
            <person name="Kostka J.E."/>
            <person name="Green S.J."/>
        </authorList>
    </citation>
    <scope>NUCLEOTIDE SEQUENCE [LARGE SCALE GENOMIC DNA]</scope>
    <source>
        <strain evidence="1 2">1NES1</strain>
    </source>
</reference>
<dbReference type="KEGG" id="hdt:HYPDE_29453"/>